<evidence type="ECO:0000313" key="3">
    <source>
        <dbReference type="Proteomes" id="UP000031512"/>
    </source>
</evidence>
<proteinExistence type="predicted"/>
<feature type="compositionally biased region" description="Low complexity" evidence="1">
    <location>
        <begin position="436"/>
        <end position="453"/>
    </location>
</feature>
<dbReference type="RefSeq" id="XP_004829184.1">
    <property type="nucleotide sequence ID" value="XM_004829127.1"/>
</dbReference>
<keyword evidence="3" id="KW-1185">Reference proteome</keyword>
<evidence type="ECO:0000313" key="2">
    <source>
        <dbReference type="EMBL" id="AFZ79518.1"/>
    </source>
</evidence>
<organism evidence="2 3">
    <name type="scientific">Theileria equi strain WA</name>
    <dbReference type="NCBI Taxonomy" id="1537102"/>
    <lineage>
        <taxon>Eukaryota</taxon>
        <taxon>Sar</taxon>
        <taxon>Alveolata</taxon>
        <taxon>Apicomplexa</taxon>
        <taxon>Aconoidasida</taxon>
        <taxon>Piroplasmida</taxon>
        <taxon>Theileriidae</taxon>
        <taxon>Theileria</taxon>
    </lineage>
</organism>
<evidence type="ECO:0000256" key="1">
    <source>
        <dbReference type="SAM" id="MobiDB-lite"/>
    </source>
</evidence>
<accession>L0AWA5</accession>
<dbReference type="KEGG" id="beq:BEWA_023670"/>
<feature type="region of interest" description="Disordered" evidence="1">
    <location>
        <begin position="434"/>
        <end position="464"/>
    </location>
</feature>
<reference evidence="2 3" key="1">
    <citation type="journal article" date="2012" name="BMC Genomics">
        <title>Comparative genomic analysis and phylogenetic position of Theileria equi.</title>
        <authorList>
            <person name="Kappmeyer L.S."/>
            <person name="Thiagarajan M."/>
            <person name="Herndon D.R."/>
            <person name="Ramsay J.D."/>
            <person name="Caler E."/>
            <person name="Djikeng A."/>
            <person name="Gillespie J.J."/>
            <person name="Lau A.O."/>
            <person name="Roalson E.H."/>
            <person name="Silva J.C."/>
            <person name="Silva M.G."/>
            <person name="Suarez C.E."/>
            <person name="Ueti M.W."/>
            <person name="Nene V.M."/>
            <person name="Mealey R.H."/>
            <person name="Knowles D.P."/>
            <person name="Brayton K.A."/>
        </authorList>
    </citation>
    <scope>NUCLEOTIDE SEQUENCE [LARGE SCALE GENOMIC DNA]</scope>
    <source>
        <strain evidence="2 3">WA</strain>
    </source>
</reference>
<dbReference type="AlphaFoldDB" id="L0AWA5"/>
<gene>
    <name evidence="2" type="ORF">BEWA_023670</name>
</gene>
<feature type="region of interest" description="Disordered" evidence="1">
    <location>
        <begin position="343"/>
        <end position="419"/>
    </location>
</feature>
<dbReference type="EMBL" id="CP001669">
    <property type="protein sequence ID" value="AFZ79518.1"/>
    <property type="molecule type" value="Genomic_DNA"/>
</dbReference>
<sequence>MTQQEVTIELKEKPTTDGRETTYTGASTGNKTIIVERTTDPPGSNFYRYTHKVSNGEQQFTLARVLGDDSQKLEGIPPHSGSDGKVTSVSAYYWKRDNGTQTPNKVLLIEVVYSGPDKTKYYKNTSGTEWVETSLQNDLEKVLDQQNCYSNNAVTLDLTRNNSEGHKHGKGYCCDEHRGDQYKVSVQEIPVNHRHNHGKSTRLYKHSITNGGRFAGIKYYENGDTNNPKNRNNVKIPGLQNPGKDSVDIYALYSGNNQEPELIYVNSAGGSGVTGWFKKGSGTNGDWEKADKLQNITPDNFRDLECNEWNGVVGELDGYSVSSLQECQEYIKQQELRAQETVNLEQQQRTKESEEQGQELGQGLQDEEAERRKTKQEGEPAFKLPADKEESSNDARGRDDKDGPPGKQAGRESDSGPRFAGYKELQEITKGHTDNSQLRQQQDLDSSSGQHHQPPVVQSATNDDNDITAGLPLLLLKLNLALLALTLLKLLLKILLLLEKLLNLLVPV</sequence>
<name>L0AWA5_THEEQ</name>
<dbReference type="Proteomes" id="UP000031512">
    <property type="component" value="Chromosome 1"/>
</dbReference>
<dbReference type="GeneID" id="15806227"/>
<dbReference type="VEuPathDB" id="PiroplasmaDB:BEWA_023670"/>
<protein>
    <submittedName>
        <fullName evidence="2">Uncharacterized protein</fullName>
    </submittedName>
</protein>
<feature type="compositionally biased region" description="Basic and acidic residues" evidence="1">
    <location>
        <begin position="369"/>
        <end position="415"/>
    </location>
</feature>